<dbReference type="EMBL" id="CP038484">
    <property type="protein sequence ID" value="QFZ25084.1"/>
    <property type="molecule type" value="Genomic_DNA"/>
</dbReference>
<accession>A0ACD0WC70</accession>
<dbReference type="Proteomes" id="UP000326582">
    <property type="component" value="Chromosome 1"/>
</dbReference>
<evidence type="ECO:0000313" key="1">
    <source>
        <dbReference type="EMBL" id="QFZ25084.1"/>
    </source>
</evidence>
<keyword evidence="2" id="KW-1185">Reference proteome</keyword>
<organism evidence="1 2">
    <name type="scientific">Clavispora lusitaniae</name>
    <name type="common">Candida lusitaniae</name>
    <dbReference type="NCBI Taxonomy" id="36911"/>
    <lineage>
        <taxon>Eukaryota</taxon>
        <taxon>Fungi</taxon>
        <taxon>Dikarya</taxon>
        <taxon>Ascomycota</taxon>
        <taxon>Saccharomycotina</taxon>
        <taxon>Pichiomycetes</taxon>
        <taxon>Metschnikowiaceae</taxon>
        <taxon>Clavispora</taxon>
    </lineage>
</organism>
<gene>
    <name evidence="1" type="ORF">EJF14_10169</name>
</gene>
<evidence type="ECO:0000313" key="2">
    <source>
        <dbReference type="Proteomes" id="UP000326582"/>
    </source>
</evidence>
<keyword evidence="1" id="KW-0808">Transferase</keyword>
<sequence length="359" mass="40305">MAKTKLITFSCLPRQRQGAPFSHSRIVSIVGAHVQGPPNYASSHFCKSVIYLLFLPTRIVCRMSSRILFRRATAAKMHSLARCYAVPPQSQPENSGPDTTHFGFQTVKKDEKEKLVRGVFSSVASNYDVMNDAMSFGVHRLWKSHFINRLDAGMRPGSSRPLDFLDVAGGTGDIAFGLLDHAEKHYHDTQSTMTIADINPDMLAEGKLRYAKTKWNDGKNRVQFLEQNGETMDAIPDNSKDVYTIAFGIRNFTNIQAGLNTAYRVLRPGGIFACLEFSHVDNPVVDYIYQAYSFSMLPLMGQLIADDRDSYQYLVESIQRFPKQEEFSAMIEKAGFYVPEKGYENLTFGVASIHIGVKL</sequence>
<proteinExistence type="predicted"/>
<protein>
    <submittedName>
        <fullName evidence="1">2-methoxy-6-polyprenyl-1,4-benzoquinol methylase</fullName>
    </submittedName>
</protein>
<keyword evidence="1" id="KW-0489">Methyltransferase</keyword>
<name>A0ACD0WC70_CLALS</name>
<reference evidence="2" key="1">
    <citation type="journal article" date="2019" name="MBio">
        <title>Comparative genomics for the elucidation of multidrug resistance (MDR) in Candida lusitaniae.</title>
        <authorList>
            <person name="Kannan A."/>
            <person name="Asner S.A."/>
            <person name="Trachsel E."/>
            <person name="Kelly S."/>
            <person name="Parker J."/>
            <person name="Sanglard D."/>
        </authorList>
    </citation>
    <scope>NUCLEOTIDE SEQUENCE [LARGE SCALE GENOMIC DNA]</scope>
    <source>
        <strain evidence="2">P1</strain>
    </source>
</reference>